<feature type="non-terminal residue" evidence="2">
    <location>
        <position position="233"/>
    </location>
</feature>
<dbReference type="AlphaFoldDB" id="A0AAN6H030"/>
<evidence type="ECO:0000313" key="3">
    <source>
        <dbReference type="Proteomes" id="UP001175353"/>
    </source>
</evidence>
<evidence type="ECO:0000256" key="1">
    <source>
        <dbReference type="SAM" id="Coils"/>
    </source>
</evidence>
<protein>
    <submittedName>
        <fullName evidence="2">Structural maintenance of chromosomes protein 6</fullName>
        <ecNumber evidence="2">3.6.4.13</ecNumber>
    </submittedName>
</protein>
<dbReference type="EC" id="3.6.4.13" evidence="2"/>
<reference evidence="2" key="1">
    <citation type="submission" date="2023-06" db="EMBL/GenBank/DDBJ databases">
        <title>Black Yeasts Isolated from many extreme environments.</title>
        <authorList>
            <person name="Coleine C."/>
            <person name="Stajich J.E."/>
            <person name="Selbmann L."/>
        </authorList>
    </citation>
    <scope>NUCLEOTIDE SEQUENCE</scope>
    <source>
        <strain evidence="2">CCFEE 5200</strain>
    </source>
</reference>
<dbReference type="Proteomes" id="UP001175353">
    <property type="component" value="Unassembled WGS sequence"/>
</dbReference>
<keyword evidence="2" id="KW-0378">Hydrolase</keyword>
<gene>
    <name evidence="2" type="primary">smc6_4</name>
    <name evidence="2" type="ORF">LTR91_025943</name>
</gene>
<dbReference type="GO" id="GO:0003724">
    <property type="term" value="F:RNA helicase activity"/>
    <property type="evidence" value="ECO:0007669"/>
    <property type="project" value="UniProtKB-EC"/>
</dbReference>
<evidence type="ECO:0000313" key="2">
    <source>
        <dbReference type="EMBL" id="KAK0950078.1"/>
    </source>
</evidence>
<keyword evidence="1" id="KW-0175">Coiled coil</keyword>
<accession>A0AAN6H030</accession>
<feature type="coiled-coil region" evidence="1">
    <location>
        <begin position="91"/>
        <end position="233"/>
    </location>
</feature>
<sequence>MFYGPRPNNVKVVMCKAHNVNNGQRLERSRFGQAKTSPVTGWPRAVRMQTDREQQIRHQREIVDHHNRNLRVVEQQVHEKRDASTKAGQDLKRWEREKGNLKTAVQQAEDAVEEQTHDIEAHRPRDGRLQELEKQLRDSRDELESLGLSFQDAVVQKDRHSQASADAKHRLDEHDLEYEAAKARLDQAEQKLARLKDDRGRALLAKNKALEDITQAKQNVSEMQVRRDEKKAT</sequence>
<organism evidence="2 3">
    <name type="scientific">Friedmanniomyces endolithicus</name>
    <dbReference type="NCBI Taxonomy" id="329885"/>
    <lineage>
        <taxon>Eukaryota</taxon>
        <taxon>Fungi</taxon>
        <taxon>Dikarya</taxon>
        <taxon>Ascomycota</taxon>
        <taxon>Pezizomycotina</taxon>
        <taxon>Dothideomycetes</taxon>
        <taxon>Dothideomycetidae</taxon>
        <taxon>Mycosphaerellales</taxon>
        <taxon>Teratosphaeriaceae</taxon>
        <taxon>Friedmanniomyces</taxon>
    </lineage>
</organism>
<proteinExistence type="predicted"/>
<keyword evidence="3" id="KW-1185">Reference proteome</keyword>
<dbReference type="EMBL" id="JAUJLE010000918">
    <property type="protein sequence ID" value="KAK0950078.1"/>
    <property type="molecule type" value="Genomic_DNA"/>
</dbReference>
<name>A0AAN6H030_9PEZI</name>
<comment type="caution">
    <text evidence="2">The sequence shown here is derived from an EMBL/GenBank/DDBJ whole genome shotgun (WGS) entry which is preliminary data.</text>
</comment>
<dbReference type="GO" id="GO:0016787">
    <property type="term" value="F:hydrolase activity"/>
    <property type="evidence" value="ECO:0007669"/>
    <property type="project" value="UniProtKB-KW"/>
</dbReference>